<reference evidence="2" key="1">
    <citation type="journal article" date="2015" name="Nature">
        <title>Complex archaea that bridge the gap between prokaryotes and eukaryotes.</title>
        <authorList>
            <person name="Spang A."/>
            <person name="Saw J.H."/>
            <person name="Jorgensen S.L."/>
            <person name="Zaremba-Niedzwiedzka K."/>
            <person name="Martijn J."/>
            <person name="Lind A.E."/>
            <person name="van Eijk R."/>
            <person name="Schleper C."/>
            <person name="Guy L."/>
            <person name="Ettema T.J."/>
        </authorList>
    </citation>
    <scope>NUCLEOTIDE SEQUENCE</scope>
</reference>
<accession>A0A0F9KF18</accession>
<feature type="region of interest" description="Disordered" evidence="1">
    <location>
        <begin position="1"/>
        <end position="21"/>
    </location>
</feature>
<evidence type="ECO:0000313" key="2">
    <source>
        <dbReference type="EMBL" id="KKM80794.1"/>
    </source>
</evidence>
<organism evidence="2">
    <name type="scientific">marine sediment metagenome</name>
    <dbReference type="NCBI Taxonomy" id="412755"/>
    <lineage>
        <taxon>unclassified sequences</taxon>
        <taxon>metagenomes</taxon>
        <taxon>ecological metagenomes</taxon>
    </lineage>
</organism>
<dbReference type="EMBL" id="LAZR01008126">
    <property type="protein sequence ID" value="KKM80794.1"/>
    <property type="molecule type" value="Genomic_DNA"/>
</dbReference>
<feature type="compositionally biased region" description="Basic residues" evidence="1">
    <location>
        <begin position="1"/>
        <end position="18"/>
    </location>
</feature>
<protein>
    <submittedName>
        <fullName evidence="2">Uncharacterized protein</fullName>
    </submittedName>
</protein>
<name>A0A0F9KF18_9ZZZZ</name>
<sequence>MKGEKKKKSPKKQGRRKREGNIAEDIIRAKLHEILPSNYKSTINRNDGIDLFIRNGQILNVEVKSAKEKTFYKDKKGNYRKRTGRFLIKKDDYLHADFFGLVIKKVDKKAKWTGEHEIKFVDSKVIKKHIKNKNLLGRNVKISVSQIREMPGMYLKRRYK</sequence>
<gene>
    <name evidence="2" type="ORF">LCGC14_1336180</name>
</gene>
<comment type="caution">
    <text evidence="2">The sequence shown here is derived from an EMBL/GenBank/DDBJ whole genome shotgun (WGS) entry which is preliminary data.</text>
</comment>
<evidence type="ECO:0000256" key="1">
    <source>
        <dbReference type="SAM" id="MobiDB-lite"/>
    </source>
</evidence>
<proteinExistence type="predicted"/>
<dbReference type="AlphaFoldDB" id="A0A0F9KF18"/>